<feature type="transmembrane region" description="Helical" evidence="1">
    <location>
        <begin position="143"/>
        <end position="163"/>
    </location>
</feature>
<proteinExistence type="predicted"/>
<keyword evidence="3" id="KW-1185">Reference proteome</keyword>
<organism evidence="2 3">
    <name type="scientific">Caldinitratiruptor microaerophilus</name>
    <dbReference type="NCBI Taxonomy" id="671077"/>
    <lineage>
        <taxon>Bacteria</taxon>
        <taxon>Bacillati</taxon>
        <taxon>Bacillota</taxon>
        <taxon>Clostridia</taxon>
        <taxon>Eubacteriales</taxon>
        <taxon>Symbiobacteriaceae</taxon>
        <taxon>Caldinitratiruptor</taxon>
    </lineage>
</organism>
<feature type="transmembrane region" description="Helical" evidence="1">
    <location>
        <begin position="36"/>
        <end position="54"/>
    </location>
</feature>
<keyword evidence="1" id="KW-0472">Membrane</keyword>
<dbReference type="AlphaFoldDB" id="A0AA35CP50"/>
<keyword evidence="1" id="KW-1133">Transmembrane helix</keyword>
<protein>
    <submittedName>
        <fullName evidence="2">Uncharacterized protein</fullName>
    </submittedName>
</protein>
<feature type="transmembrane region" description="Helical" evidence="1">
    <location>
        <begin position="183"/>
        <end position="205"/>
    </location>
</feature>
<gene>
    <name evidence="2" type="ORF">caldi_24070</name>
</gene>
<name>A0AA35CP50_9FIRM</name>
<reference evidence="2" key="1">
    <citation type="submission" date="2022-03" db="EMBL/GenBank/DDBJ databases">
        <title>Complete genome sequence of Caldinitratiruptor microaerophilus.</title>
        <authorList>
            <person name="Mukaiyama R."/>
            <person name="Nishiyama T."/>
            <person name="Ueda K."/>
        </authorList>
    </citation>
    <scope>NUCLEOTIDE SEQUENCE</scope>
    <source>
        <strain evidence="2">JCM 16183</strain>
    </source>
</reference>
<dbReference type="KEGG" id="cmic:caldi_24070"/>
<evidence type="ECO:0000313" key="2">
    <source>
        <dbReference type="EMBL" id="BDG61317.1"/>
    </source>
</evidence>
<evidence type="ECO:0000256" key="1">
    <source>
        <dbReference type="SAM" id="Phobius"/>
    </source>
</evidence>
<feature type="transmembrane region" description="Helical" evidence="1">
    <location>
        <begin position="99"/>
        <end position="122"/>
    </location>
</feature>
<sequence>MVLVREAVLLLATGLVGWLAPRLVGGLATGGASFLAGIFFALPFQVLYALAGLAARRAPPWLAGGLGLLAWAGSFWPVFGRGRMIALRAGLPGAEGTFIGYVLTQAAAPLALALLAMAVTAWRRPPGSLAGGSRARAGAGPAAAALWAIYLWAVPFFLARQVIFGLLPPGIGDLPRLILNGVGAAYLTLRVGAAVLWPMSVDLAFQSNRYRLSP</sequence>
<keyword evidence="1" id="KW-0812">Transmembrane</keyword>
<feature type="transmembrane region" description="Helical" evidence="1">
    <location>
        <begin position="61"/>
        <end position="79"/>
    </location>
</feature>
<accession>A0AA35CP50</accession>
<dbReference type="EMBL" id="AP025628">
    <property type="protein sequence ID" value="BDG61317.1"/>
    <property type="molecule type" value="Genomic_DNA"/>
</dbReference>
<dbReference type="Proteomes" id="UP001163687">
    <property type="component" value="Chromosome"/>
</dbReference>
<evidence type="ECO:0000313" key="3">
    <source>
        <dbReference type="Proteomes" id="UP001163687"/>
    </source>
</evidence>
<dbReference type="RefSeq" id="WP_264841974.1">
    <property type="nucleotide sequence ID" value="NZ_AP025628.1"/>
</dbReference>